<organism evidence="2 3">
    <name type="scientific">Oryza meyeriana var. granulata</name>
    <dbReference type="NCBI Taxonomy" id="110450"/>
    <lineage>
        <taxon>Eukaryota</taxon>
        <taxon>Viridiplantae</taxon>
        <taxon>Streptophyta</taxon>
        <taxon>Embryophyta</taxon>
        <taxon>Tracheophyta</taxon>
        <taxon>Spermatophyta</taxon>
        <taxon>Magnoliopsida</taxon>
        <taxon>Liliopsida</taxon>
        <taxon>Poales</taxon>
        <taxon>Poaceae</taxon>
        <taxon>BOP clade</taxon>
        <taxon>Oryzoideae</taxon>
        <taxon>Oryzeae</taxon>
        <taxon>Oryzinae</taxon>
        <taxon>Oryza</taxon>
        <taxon>Oryza meyeriana</taxon>
    </lineage>
</organism>
<dbReference type="SUPFAM" id="SSF48264">
    <property type="entry name" value="Cytochrome P450"/>
    <property type="match status" value="1"/>
</dbReference>
<comment type="caution">
    <text evidence="2">The sequence shown here is derived from an EMBL/GenBank/DDBJ whole genome shotgun (WGS) entry which is preliminary data.</text>
</comment>
<evidence type="ECO:0008006" key="4">
    <source>
        <dbReference type="Google" id="ProtNLM"/>
    </source>
</evidence>
<sequence length="126" mass="14173">MGFAWMVAAALASWAFNAVVQLVWRPRAITRRLHSQGVGGPDYRFFSGSFGEIKRLRAEGAGLVLDVFSRRTFLYWFGAQPTMCLADVNMVRQVLSNHTGLYRKNLTNPYFARLLGKGLVLTDSNE</sequence>
<keyword evidence="1" id="KW-1133">Transmembrane helix</keyword>
<evidence type="ECO:0000313" key="3">
    <source>
        <dbReference type="Proteomes" id="UP000479710"/>
    </source>
</evidence>
<dbReference type="AlphaFoldDB" id="A0A6G1D2K1"/>
<evidence type="ECO:0000313" key="2">
    <source>
        <dbReference type="EMBL" id="KAF0906918.1"/>
    </source>
</evidence>
<dbReference type="OrthoDB" id="693395at2759"/>
<dbReference type="GO" id="GO:0005506">
    <property type="term" value="F:iron ion binding"/>
    <property type="evidence" value="ECO:0007669"/>
    <property type="project" value="InterPro"/>
</dbReference>
<dbReference type="GO" id="GO:0004497">
    <property type="term" value="F:monooxygenase activity"/>
    <property type="evidence" value="ECO:0007669"/>
    <property type="project" value="InterPro"/>
</dbReference>
<accession>A0A6G1D2K1</accession>
<dbReference type="GO" id="GO:0016705">
    <property type="term" value="F:oxidoreductase activity, acting on paired donors, with incorporation or reduction of molecular oxygen"/>
    <property type="evidence" value="ECO:0007669"/>
    <property type="project" value="InterPro"/>
</dbReference>
<reference evidence="2 3" key="1">
    <citation type="submission" date="2019-11" db="EMBL/GenBank/DDBJ databases">
        <title>Whole genome sequence of Oryza granulata.</title>
        <authorList>
            <person name="Li W."/>
        </authorList>
    </citation>
    <scope>NUCLEOTIDE SEQUENCE [LARGE SCALE GENOMIC DNA]</scope>
    <source>
        <strain evidence="3">cv. Menghai</strain>
        <tissue evidence="2">Leaf</tissue>
    </source>
</reference>
<name>A0A6G1D2K1_9ORYZ</name>
<keyword evidence="1" id="KW-0812">Transmembrane</keyword>
<protein>
    <recommendedName>
        <fullName evidence="4">Cytochrome P450</fullName>
    </recommendedName>
</protein>
<keyword evidence="3" id="KW-1185">Reference proteome</keyword>
<dbReference type="InterPro" id="IPR036396">
    <property type="entry name" value="Cyt_P450_sf"/>
</dbReference>
<keyword evidence="1" id="KW-0472">Membrane</keyword>
<proteinExistence type="predicted"/>
<dbReference type="Proteomes" id="UP000479710">
    <property type="component" value="Unassembled WGS sequence"/>
</dbReference>
<gene>
    <name evidence="2" type="ORF">E2562_013302</name>
</gene>
<feature type="transmembrane region" description="Helical" evidence="1">
    <location>
        <begin position="6"/>
        <end position="24"/>
    </location>
</feature>
<dbReference type="GO" id="GO:0020037">
    <property type="term" value="F:heme binding"/>
    <property type="evidence" value="ECO:0007669"/>
    <property type="project" value="InterPro"/>
</dbReference>
<dbReference type="EMBL" id="SPHZ02000007">
    <property type="protein sequence ID" value="KAF0906918.1"/>
    <property type="molecule type" value="Genomic_DNA"/>
</dbReference>
<evidence type="ECO:0000256" key="1">
    <source>
        <dbReference type="SAM" id="Phobius"/>
    </source>
</evidence>